<reference evidence="1 2" key="1">
    <citation type="submission" date="2020-05" db="EMBL/GenBank/DDBJ databases">
        <authorList>
            <person name="Wang X."/>
        </authorList>
    </citation>
    <scope>NUCLEOTIDE SEQUENCE [LARGE SCALE GENOMIC DNA]</scope>
</reference>
<name>A0A7D7J4M5_9CAUD</name>
<evidence type="ECO:0000313" key="1">
    <source>
        <dbReference type="EMBL" id="QMP82506.1"/>
    </source>
</evidence>
<sequence length="171" mass="19887">MKMIKLIGLAAALVAMLNGCAVHDLALASKNTHEFVRSCERWQKESRFPFNSVEDCVIDYLEKKDASLQRLGRQPESAEQIAKIKADKEAEKKRIYEYYYGHENSIEEMNRKAMEDADRRRKFGVCVIGTEAAYQDDLSAAYEEGDYEKLQLLQSKQYRYKLRKQCDDLIK</sequence>
<protein>
    <submittedName>
        <fullName evidence="1">Uncharacterized protein</fullName>
    </submittedName>
</protein>
<accession>A0A7D7J4M5</accession>
<organism evidence="1 2">
    <name type="scientific">Escherichia phage vB_EcoM_011D4</name>
    <dbReference type="NCBI Taxonomy" id="2735300"/>
    <lineage>
        <taxon>Viruses</taxon>
        <taxon>Duplodnaviria</taxon>
        <taxon>Heunggongvirae</taxon>
        <taxon>Uroviricota</taxon>
        <taxon>Caudoviricetes</taxon>
        <taxon>Pantevenvirales</taxon>
        <taxon>Straboviridae</taxon>
        <taxon>Krischvirus</taxon>
        <taxon>Krischvirus RB49</taxon>
    </lineage>
</organism>
<dbReference type="Proteomes" id="UP000514831">
    <property type="component" value="Genome"/>
</dbReference>
<proteinExistence type="predicted"/>
<evidence type="ECO:0000313" key="2">
    <source>
        <dbReference type="Proteomes" id="UP000514831"/>
    </source>
</evidence>
<dbReference type="EMBL" id="MT478991">
    <property type="protein sequence ID" value="QMP82506.1"/>
    <property type="molecule type" value="Genomic_DNA"/>
</dbReference>